<evidence type="ECO:0000256" key="1">
    <source>
        <dbReference type="SAM" id="Phobius"/>
    </source>
</evidence>
<dbReference type="GeneID" id="301327138"/>
<name>A0ABU0K5C5_9BACL</name>
<dbReference type="Proteomes" id="UP001226720">
    <property type="component" value="Unassembled WGS sequence"/>
</dbReference>
<dbReference type="EMBL" id="JAUSWM010000008">
    <property type="protein sequence ID" value="MDQ0484561.1"/>
    <property type="molecule type" value="Genomic_DNA"/>
</dbReference>
<keyword evidence="1" id="KW-0812">Transmembrane</keyword>
<protein>
    <submittedName>
        <fullName evidence="2">Uncharacterized protein</fullName>
    </submittedName>
</protein>
<keyword evidence="1" id="KW-1133">Transmembrane helix</keyword>
<organism evidence="2 3">
    <name type="scientific">Guptibacillus hwajinpoensis</name>
    <dbReference type="NCBI Taxonomy" id="208199"/>
    <lineage>
        <taxon>Bacteria</taxon>
        <taxon>Bacillati</taxon>
        <taxon>Bacillota</taxon>
        <taxon>Bacilli</taxon>
        <taxon>Bacillales</taxon>
        <taxon>Guptibacillaceae</taxon>
        <taxon>Guptibacillus</taxon>
    </lineage>
</organism>
<proteinExistence type="predicted"/>
<keyword evidence="1" id="KW-0472">Membrane</keyword>
<feature type="transmembrane region" description="Helical" evidence="1">
    <location>
        <begin position="58"/>
        <end position="80"/>
    </location>
</feature>
<accession>A0ABU0K5C5</accession>
<gene>
    <name evidence="2" type="ORF">QO000_003545</name>
</gene>
<dbReference type="RefSeq" id="WP_301551608.1">
    <property type="nucleotide sequence ID" value="NZ_JAQRMZ010000004.1"/>
</dbReference>
<keyword evidence="3" id="KW-1185">Reference proteome</keyword>
<reference evidence="2" key="1">
    <citation type="submission" date="2023-07" db="EMBL/GenBank/DDBJ databases">
        <title>Genomic Encyclopedia of Type Strains, Phase IV (KMG-IV): sequencing the most valuable type-strain genomes for metagenomic binning, comparative biology and taxonomic classification.</title>
        <authorList>
            <person name="Goeker M."/>
        </authorList>
    </citation>
    <scope>NUCLEOTIDE SEQUENCE [LARGE SCALE GENOMIC DNA]</scope>
    <source>
        <strain evidence="2">JSM 076093</strain>
    </source>
</reference>
<evidence type="ECO:0000313" key="2">
    <source>
        <dbReference type="EMBL" id="MDQ0484561.1"/>
    </source>
</evidence>
<sequence>MKRKNNKTIPKELHDFLDQYTVDIPPISLRKNKLDQVGDFLTEPVTNPLDRKSISPSLLLKIQLAPIGIVLALSTGAMLLM</sequence>
<evidence type="ECO:0000313" key="3">
    <source>
        <dbReference type="Proteomes" id="UP001226720"/>
    </source>
</evidence>
<comment type="caution">
    <text evidence="2">The sequence shown here is derived from an EMBL/GenBank/DDBJ whole genome shotgun (WGS) entry which is preliminary data.</text>
</comment>